<dbReference type="OrthoDB" id="196264at2759"/>
<feature type="compositionally biased region" description="Basic and acidic residues" evidence="14">
    <location>
        <begin position="439"/>
        <end position="459"/>
    </location>
</feature>
<evidence type="ECO:0000256" key="4">
    <source>
        <dbReference type="ARBA" id="ARBA00022692"/>
    </source>
</evidence>
<keyword evidence="3" id="KW-0050">Antiport</keyword>
<evidence type="ECO:0000256" key="10">
    <source>
        <dbReference type="ARBA" id="ARBA00023201"/>
    </source>
</evidence>
<evidence type="ECO:0000256" key="5">
    <source>
        <dbReference type="ARBA" id="ARBA00022989"/>
    </source>
</evidence>
<feature type="transmembrane region" description="Helical" evidence="15">
    <location>
        <begin position="501"/>
        <end position="525"/>
    </location>
</feature>
<feature type="transmembrane region" description="Helical" evidence="15">
    <location>
        <begin position="140"/>
        <end position="163"/>
    </location>
</feature>
<feature type="domain" description="Cation/H+ exchanger transmembrane" evidence="16">
    <location>
        <begin position="57"/>
        <end position="526"/>
    </location>
</feature>
<feature type="transmembrane region" description="Helical" evidence="15">
    <location>
        <begin position="346"/>
        <end position="365"/>
    </location>
</feature>
<feature type="transmembrane region" description="Helical" evidence="15">
    <location>
        <begin position="293"/>
        <end position="325"/>
    </location>
</feature>
<keyword evidence="18" id="KW-1185">Reference proteome</keyword>
<dbReference type="GO" id="GO:0051453">
    <property type="term" value="P:regulation of intracellular pH"/>
    <property type="evidence" value="ECO:0007669"/>
    <property type="project" value="TreeGrafter"/>
</dbReference>
<evidence type="ECO:0000256" key="6">
    <source>
        <dbReference type="ARBA" id="ARBA00023034"/>
    </source>
</evidence>
<feature type="transmembrane region" description="Helical" evidence="15">
    <location>
        <begin position="244"/>
        <end position="273"/>
    </location>
</feature>
<evidence type="ECO:0000256" key="7">
    <source>
        <dbReference type="ARBA" id="ARBA00023053"/>
    </source>
</evidence>
<feature type="compositionally biased region" description="Acidic residues" evidence="14">
    <location>
        <begin position="604"/>
        <end position="613"/>
    </location>
</feature>
<feature type="transmembrane region" description="Helical" evidence="15">
    <location>
        <begin position="73"/>
        <end position="90"/>
    </location>
</feature>
<dbReference type="InterPro" id="IPR004709">
    <property type="entry name" value="NaH_exchanger"/>
</dbReference>
<evidence type="ECO:0000256" key="3">
    <source>
        <dbReference type="ARBA" id="ARBA00022449"/>
    </source>
</evidence>
<accession>A0A8J2SXU4</accession>
<dbReference type="GO" id="GO:0015386">
    <property type="term" value="F:potassium:proton antiporter activity"/>
    <property type="evidence" value="ECO:0007669"/>
    <property type="project" value="TreeGrafter"/>
</dbReference>
<protein>
    <recommendedName>
        <fullName evidence="11">Sodium/hydrogen exchanger 8</fullName>
    </recommendedName>
    <alternativeName>
        <fullName evidence="12">Na(+)/H(+) exchanger 8</fullName>
    </alternativeName>
    <alternativeName>
        <fullName evidence="13">Solute carrier family 9 member 8</fullName>
    </alternativeName>
</protein>
<comment type="caution">
    <text evidence="17">The sequence shown here is derived from an EMBL/GenBank/DDBJ whole genome shotgun (WGS) entry which is preliminary data.</text>
</comment>
<evidence type="ECO:0000256" key="12">
    <source>
        <dbReference type="ARBA" id="ARBA00042291"/>
    </source>
</evidence>
<evidence type="ECO:0000313" key="18">
    <source>
        <dbReference type="Proteomes" id="UP000789595"/>
    </source>
</evidence>
<evidence type="ECO:0000256" key="2">
    <source>
        <dbReference type="ARBA" id="ARBA00022448"/>
    </source>
</evidence>
<evidence type="ECO:0000256" key="14">
    <source>
        <dbReference type="SAM" id="MobiDB-lite"/>
    </source>
</evidence>
<organism evidence="17 18">
    <name type="scientific">Pelagomonas calceolata</name>
    <dbReference type="NCBI Taxonomy" id="35677"/>
    <lineage>
        <taxon>Eukaryota</taxon>
        <taxon>Sar</taxon>
        <taxon>Stramenopiles</taxon>
        <taxon>Ochrophyta</taxon>
        <taxon>Pelagophyceae</taxon>
        <taxon>Pelagomonadales</taxon>
        <taxon>Pelagomonadaceae</taxon>
        <taxon>Pelagomonas</taxon>
    </lineage>
</organism>
<gene>
    <name evidence="17" type="ORF">PECAL_6P13590</name>
</gene>
<dbReference type="GO" id="GO:0000139">
    <property type="term" value="C:Golgi membrane"/>
    <property type="evidence" value="ECO:0007669"/>
    <property type="project" value="UniProtKB-SubCell"/>
</dbReference>
<dbReference type="PRINTS" id="PR01084">
    <property type="entry name" value="NAHEXCHNGR"/>
</dbReference>
<feature type="region of interest" description="Disordered" evidence="14">
    <location>
        <begin position="435"/>
        <end position="465"/>
    </location>
</feature>
<feature type="transmembrane region" description="Helical" evidence="15">
    <location>
        <begin position="47"/>
        <end position="66"/>
    </location>
</feature>
<evidence type="ECO:0000256" key="13">
    <source>
        <dbReference type="ARBA" id="ARBA00042692"/>
    </source>
</evidence>
<dbReference type="AlphaFoldDB" id="A0A8J2SXU4"/>
<keyword evidence="7" id="KW-0915">Sodium</keyword>
<evidence type="ECO:0000313" key="17">
    <source>
        <dbReference type="EMBL" id="CAH0379725.1"/>
    </source>
</evidence>
<sequence>MGSRTNFALLLLTAAAATDRHESGTPIYDLANHAWGYHEDSKKDATFLLAFILLIVVSLALSWVLAHRWKCKVLPEACVVLTVGMVAGFLCKELFVKRGKRGFFSGALLGFDNALFFLGLLPPVIFYSGYELHPQWLFGLFYQIVGFAVVGTFVSAVIVGIVLKIASVCHLAPLDITFAETLTFGALVSATDPVSVIAVFTELRVDPKMFYLVFGESVLNDAVGIVLFKTFSKFVGYSFTAKNLALAVADFIVIFSGSAIVGGVCAAFTALTLRMLRADSDADEGAAATSRTLQLVTLCAAIWAPTFLAELVELSGIVATLFAAIGVRHWATPNLQSSSTVDAKPVANAVLSTLAHLADTIIFLYLGLSVPAKTRDWTNDYSHSLTFWAILACLVGRAAHVYPLSRQINKRLRKEQARRRSNSFSQSLATEDALGDPLGEEKREDRARLSPRAEAREEQQPATAGEIPPAMQHMLWFSGLRGAVAFSCAHTFPNAHDHRTLFATTTIVLIIVSMYVLGALTVPVLTALGIPRDCELKEDGSPMPPPADSPVLRLRRSASMSTGVPNAPLPLRMLQGLDRHLYPLLVRRSPSPVVTEEPRQTELEMVEDPDEPPVVEKTML</sequence>
<evidence type="ECO:0000256" key="11">
    <source>
        <dbReference type="ARBA" id="ARBA00040570"/>
    </source>
</evidence>
<keyword evidence="8" id="KW-0406">Ion transport</keyword>
<evidence type="ECO:0000256" key="1">
    <source>
        <dbReference type="ARBA" id="ARBA00004653"/>
    </source>
</evidence>
<name>A0A8J2SXU4_9STRA</name>
<keyword evidence="10" id="KW-0739">Sodium transport</keyword>
<dbReference type="InterPro" id="IPR018422">
    <property type="entry name" value="Cation/H_exchanger_CPA1"/>
</dbReference>
<keyword evidence="2" id="KW-0813">Transport</keyword>
<dbReference type="EMBL" id="CAKKNE010000006">
    <property type="protein sequence ID" value="CAH0379725.1"/>
    <property type="molecule type" value="Genomic_DNA"/>
</dbReference>
<comment type="subcellular location">
    <subcellularLocation>
        <location evidence="1">Golgi apparatus membrane</location>
        <topology evidence="1">Multi-pass membrane protein</topology>
    </subcellularLocation>
</comment>
<evidence type="ECO:0000259" key="16">
    <source>
        <dbReference type="Pfam" id="PF00999"/>
    </source>
</evidence>
<feature type="region of interest" description="Disordered" evidence="14">
    <location>
        <begin position="591"/>
        <end position="620"/>
    </location>
</feature>
<dbReference type="Proteomes" id="UP000789595">
    <property type="component" value="Unassembled WGS sequence"/>
</dbReference>
<keyword evidence="9 15" id="KW-0472">Membrane</keyword>
<evidence type="ECO:0000256" key="9">
    <source>
        <dbReference type="ARBA" id="ARBA00023136"/>
    </source>
</evidence>
<dbReference type="PANTHER" id="PTHR10110:SF191">
    <property type="entry name" value="SODIUM_HYDROGEN EXCHANGER 8"/>
    <property type="match status" value="1"/>
</dbReference>
<reference evidence="17" key="1">
    <citation type="submission" date="2021-11" db="EMBL/GenBank/DDBJ databases">
        <authorList>
            <consortium name="Genoscope - CEA"/>
            <person name="William W."/>
        </authorList>
    </citation>
    <scope>NUCLEOTIDE SEQUENCE</scope>
</reference>
<dbReference type="GO" id="GO:0098719">
    <property type="term" value="P:sodium ion import across plasma membrane"/>
    <property type="evidence" value="ECO:0007669"/>
    <property type="project" value="TreeGrafter"/>
</dbReference>
<keyword evidence="5 15" id="KW-1133">Transmembrane helix</keyword>
<keyword evidence="4 15" id="KW-0812">Transmembrane</keyword>
<dbReference type="GO" id="GO:0005886">
    <property type="term" value="C:plasma membrane"/>
    <property type="evidence" value="ECO:0007669"/>
    <property type="project" value="TreeGrafter"/>
</dbReference>
<feature type="transmembrane region" description="Helical" evidence="15">
    <location>
        <begin position="102"/>
        <end position="128"/>
    </location>
</feature>
<dbReference type="PANTHER" id="PTHR10110">
    <property type="entry name" value="SODIUM/HYDROGEN EXCHANGER"/>
    <property type="match status" value="1"/>
</dbReference>
<dbReference type="Gene3D" id="6.10.140.1330">
    <property type="match status" value="1"/>
</dbReference>
<feature type="transmembrane region" description="Helical" evidence="15">
    <location>
        <begin position="385"/>
        <end position="404"/>
    </location>
</feature>
<evidence type="ECO:0000256" key="8">
    <source>
        <dbReference type="ARBA" id="ARBA00023065"/>
    </source>
</evidence>
<dbReference type="InterPro" id="IPR006153">
    <property type="entry name" value="Cation/H_exchanger_TM"/>
</dbReference>
<dbReference type="GO" id="GO:0015385">
    <property type="term" value="F:sodium:proton antiporter activity"/>
    <property type="evidence" value="ECO:0007669"/>
    <property type="project" value="InterPro"/>
</dbReference>
<evidence type="ECO:0000256" key="15">
    <source>
        <dbReference type="SAM" id="Phobius"/>
    </source>
</evidence>
<keyword evidence="6" id="KW-0333">Golgi apparatus</keyword>
<dbReference type="Pfam" id="PF00999">
    <property type="entry name" value="Na_H_Exchanger"/>
    <property type="match status" value="1"/>
</dbReference>
<proteinExistence type="predicted"/>